<keyword evidence="3" id="KW-0677">Repeat</keyword>
<dbReference type="Gene3D" id="3.80.10.10">
    <property type="entry name" value="Ribonuclease Inhibitor"/>
    <property type="match status" value="2"/>
</dbReference>
<evidence type="ECO:0000256" key="3">
    <source>
        <dbReference type="ARBA" id="ARBA00022737"/>
    </source>
</evidence>
<evidence type="ECO:0000256" key="4">
    <source>
        <dbReference type="ARBA" id="ARBA00023242"/>
    </source>
</evidence>
<keyword evidence="5" id="KW-0040">ANK repeat</keyword>
<feature type="compositionally biased region" description="Acidic residues" evidence="7">
    <location>
        <begin position="477"/>
        <end position="493"/>
    </location>
</feature>
<reference evidence="9" key="1">
    <citation type="journal article" date="2015" name="Proc. Natl. Acad. Sci. U.S.A.">
        <title>Genome sequence of the Asian Tiger mosquito, Aedes albopictus, reveals insights into its biology, genetics, and evolution.</title>
        <authorList>
            <person name="Chen X.G."/>
            <person name="Jiang X."/>
            <person name="Gu J."/>
            <person name="Xu M."/>
            <person name="Wu Y."/>
            <person name="Deng Y."/>
            <person name="Zhang C."/>
            <person name="Bonizzoni M."/>
            <person name="Dermauw W."/>
            <person name="Vontas J."/>
            <person name="Armbruster P."/>
            <person name="Huang X."/>
            <person name="Yang Y."/>
            <person name="Zhang H."/>
            <person name="He W."/>
            <person name="Peng H."/>
            <person name="Liu Y."/>
            <person name="Wu K."/>
            <person name="Chen J."/>
            <person name="Lirakis M."/>
            <person name="Topalis P."/>
            <person name="Van Leeuwen T."/>
            <person name="Hall A.B."/>
            <person name="Jiang X."/>
            <person name="Thorpe C."/>
            <person name="Mueller R.L."/>
            <person name="Sun C."/>
            <person name="Waterhouse R.M."/>
            <person name="Yan G."/>
            <person name="Tu Z.J."/>
            <person name="Fang X."/>
            <person name="James A.A."/>
        </authorList>
    </citation>
    <scope>NUCLEOTIDE SEQUENCE [LARGE SCALE GENOMIC DNA]</scope>
    <source>
        <strain evidence="9">Foshan</strain>
    </source>
</reference>
<feature type="repeat" description="TPR" evidence="6">
    <location>
        <begin position="166"/>
        <end position="199"/>
    </location>
</feature>
<dbReference type="PANTHER" id="PTHR46358:SF1">
    <property type="entry name" value="TONSOKU-LIKE PROTEIN"/>
    <property type="match status" value="1"/>
</dbReference>
<dbReference type="PANTHER" id="PTHR46358">
    <property type="entry name" value="TONSOKU-LIKE PROTEIN"/>
    <property type="match status" value="1"/>
</dbReference>
<dbReference type="GeneID" id="109412894"/>
<dbReference type="SMART" id="SM00368">
    <property type="entry name" value="LRR_RI"/>
    <property type="match status" value="4"/>
</dbReference>
<dbReference type="InterPro" id="IPR052311">
    <property type="entry name" value="MMS22L-TONSL_complex_comp"/>
</dbReference>
<protein>
    <recommendedName>
        <fullName evidence="10">Tonsoku-like protein</fullName>
    </recommendedName>
</protein>
<dbReference type="PROSITE" id="PS50297">
    <property type="entry name" value="ANK_REP_REGION"/>
    <property type="match status" value="3"/>
</dbReference>
<dbReference type="Gene3D" id="1.25.40.20">
    <property type="entry name" value="Ankyrin repeat-containing domain"/>
    <property type="match status" value="1"/>
</dbReference>
<dbReference type="Pfam" id="PF12796">
    <property type="entry name" value="Ank_2"/>
    <property type="match status" value="1"/>
</dbReference>
<organism evidence="8 9">
    <name type="scientific">Aedes albopictus</name>
    <name type="common">Asian tiger mosquito</name>
    <name type="synonym">Stegomyia albopicta</name>
    <dbReference type="NCBI Taxonomy" id="7160"/>
    <lineage>
        <taxon>Eukaryota</taxon>
        <taxon>Metazoa</taxon>
        <taxon>Ecdysozoa</taxon>
        <taxon>Arthropoda</taxon>
        <taxon>Hexapoda</taxon>
        <taxon>Insecta</taxon>
        <taxon>Pterygota</taxon>
        <taxon>Neoptera</taxon>
        <taxon>Endopterygota</taxon>
        <taxon>Diptera</taxon>
        <taxon>Nematocera</taxon>
        <taxon>Culicoidea</taxon>
        <taxon>Culicidae</taxon>
        <taxon>Culicinae</taxon>
        <taxon>Aedini</taxon>
        <taxon>Aedes</taxon>
        <taxon>Stegomyia</taxon>
    </lineage>
</organism>
<dbReference type="SUPFAM" id="SSF48403">
    <property type="entry name" value="Ankyrin repeat"/>
    <property type="match status" value="1"/>
</dbReference>
<dbReference type="InterPro" id="IPR019734">
    <property type="entry name" value="TPR_rpt"/>
</dbReference>
<name>A0ABM1YPT4_AEDAL</name>
<dbReference type="SMART" id="SM00248">
    <property type="entry name" value="ANK"/>
    <property type="match status" value="3"/>
</dbReference>
<feature type="repeat" description="ANK" evidence="5">
    <location>
        <begin position="614"/>
        <end position="646"/>
    </location>
</feature>
<keyword evidence="9" id="KW-1185">Reference proteome</keyword>
<keyword evidence="6" id="KW-0802">TPR repeat</keyword>
<evidence type="ECO:0000256" key="2">
    <source>
        <dbReference type="ARBA" id="ARBA00022614"/>
    </source>
</evidence>
<dbReference type="InterPro" id="IPR032675">
    <property type="entry name" value="LRR_dom_sf"/>
</dbReference>
<feature type="compositionally biased region" description="Pro residues" evidence="7">
    <location>
        <begin position="972"/>
        <end position="981"/>
    </location>
</feature>
<dbReference type="Gene3D" id="1.25.40.10">
    <property type="entry name" value="Tetratricopeptide repeat domain"/>
    <property type="match status" value="2"/>
</dbReference>
<dbReference type="EnsemblMetazoa" id="AALFPA23_011062.R15622">
    <property type="protein sequence ID" value="AALFPA23_011062.P15622"/>
    <property type="gene ID" value="AALFPA23_011062"/>
</dbReference>
<reference evidence="8" key="2">
    <citation type="submission" date="2025-05" db="UniProtKB">
        <authorList>
            <consortium name="EnsemblMetazoa"/>
        </authorList>
    </citation>
    <scope>IDENTIFICATION</scope>
    <source>
        <strain evidence="8">Foshan</strain>
    </source>
</reference>
<feature type="compositionally biased region" description="Acidic residues" evidence="7">
    <location>
        <begin position="501"/>
        <end position="516"/>
    </location>
</feature>
<proteinExistence type="predicted"/>
<dbReference type="InterPro" id="IPR011990">
    <property type="entry name" value="TPR-like_helical_dom_sf"/>
</dbReference>
<dbReference type="SUPFAM" id="SSF52047">
    <property type="entry name" value="RNI-like"/>
    <property type="match status" value="1"/>
</dbReference>
<dbReference type="PROSITE" id="PS50005">
    <property type="entry name" value="TPR"/>
    <property type="match status" value="1"/>
</dbReference>
<feature type="compositionally biased region" description="Polar residues" evidence="7">
    <location>
        <begin position="947"/>
        <end position="957"/>
    </location>
</feature>
<dbReference type="InterPro" id="IPR002110">
    <property type="entry name" value="Ankyrin_rpt"/>
</dbReference>
<dbReference type="InterPro" id="IPR036770">
    <property type="entry name" value="Ankyrin_rpt-contain_sf"/>
</dbReference>
<feature type="compositionally biased region" description="Low complexity" evidence="7">
    <location>
        <begin position="928"/>
        <end position="940"/>
    </location>
</feature>
<feature type="region of interest" description="Disordered" evidence="7">
    <location>
        <begin position="865"/>
        <end position="1007"/>
    </location>
</feature>
<dbReference type="SMART" id="SM00028">
    <property type="entry name" value="TPR"/>
    <property type="match status" value="3"/>
</dbReference>
<evidence type="ECO:0000256" key="5">
    <source>
        <dbReference type="PROSITE-ProRule" id="PRU00023"/>
    </source>
</evidence>
<sequence length="1467" mass="165639">MSDDYELEEQRLLRRKKKSSEAGNLQQLAETCRKLGELYSSRGEHLKALNEYKLVAKAFNRLQMQMEVGRANRMIGEMYMLLGESEKALQYEKLYLDIARTEKDKVELQRAYATIGRNYLLKGQSCDETEVAKEALCEAEKAFVKGLKLCRDLKEVGRLEQSDMEARAILNLGVTKEHQGDLEEALEYMQKATKIAQNNDIQDVEHLCLMTTAQLYNGKLNNPTKALKVLSEALEVASRLSNKIAKMCETLAVKADAMIKIGDFQSAKQALKKAYHMKTPVAADAESIERNLKVLVAICRVEDELITTGSDEYGKKKILYEKMGDGSCKLLNFEKAIDYYLKMLECAELNGETGRQLVPTYVSLYQTYKDNKQYEEALKYMWKEYELIKDEPKEAYNTLLSISEIFEEQKRNCFEIEDIYRRVRHEAQKLQSLSLQRAPMKRCVAMLKKNCMDLMAENLEKEAADLGIDLNLADDANGPEESDDEPDEPENAEPELNTPDIGDDVDLEELTESEDDNSTKPLEKQPESRASRKRGVSFQIKRNNKGETQLHQACINGNVTLVQKLLEQGHPVNLRDHAGWLPLHEACNKGDKEIVEMLLDKGGQINDKGGTSCDGITPLYDACSNGNLEVVELLLDRGANCTLRTDSGDTTLNVLETWFKSVQKKIPPERKTFYDVIRDRIINFFDKAGIKPTEGGTIPDSIQAESSSQGTTRSTRRRGARLGRQDSDAESVAPTTRSSGYGSVKAGHVTPSRKRPAEIQSDDSCLSSDEDNNSSALKDCFREKSSRLSAGVDDYRSAMQVLRKGNLVRAQIVSPLKDPNPGPSKRSAFLRNDEIGDDWLVDDLGPNKKKQKIYSDNDFYEMAPLKSPLRRDSTPQKAYPISDHTITSTAIDPDSDDEFDRLGSPSRHASSEYSGQDAHQLLMNASNRSFSRRPSTQSSRPSRRFSNDSYGDRNQASLLEAGFTVSSSRSISPPPLSPPRTPVKNEGDDGQGSPLVESTQQVEQQRTPVKVVPTNVVRVLIEGEPFDFTFEPDQMMQTSVGWLVHEVTKRYGVKHGKRPLLKLLRWDDGPIEDSDPLSTLINETNIIVNTYLTGFEEMKAHEFYDDYCHESGIDTVSDLRQALEDLNMQTNFSLSKDFFIENTRQCDILIKALATRERLQKLDLSWNQLSDSDMDVLSQKLSNFRNLEMLNLSMNYITFKGICSLSSVINAEELFLTELDLSQNPLLDQSVPELAIVCQRLKHLTILRVASTAITNLILAESPLDISKLNVFDASENDLNQKSLEFLLNKSNTSIVTELNLRSLGSIPDFKPTFIAAIQNNHFGMLLKLNLCNCGLTDCDLTTIVLALSRSAIGLQWLDLSHNSKLTIKSFIEILKILTRRPLQLSFRQNPYILKDFDAEETIRAIEYDGNKSYPYDMEFLLPLGTADDQLEDLRRQLKVFWDKLWHDHGTIQIIDRNVRLSAIPSL</sequence>
<dbReference type="RefSeq" id="XP_019542098.3">
    <property type="nucleotide sequence ID" value="XM_019686553.3"/>
</dbReference>
<dbReference type="SUPFAM" id="SSF48452">
    <property type="entry name" value="TPR-like"/>
    <property type="match status" value="2"/>
</dbReference>
<keyword evidence="2" id="KW-0433">Leucine-rich repeat</keyword>
<feature type="compositionally biased region" description="Polar residues" evidence="7">
    <location>
        <begin position="996"/>
        <end position="1005"/>
    </location>
</feature>
<feature type="repeat" description="ANK" evidence="5">
    <location>
        <begin position="578"/>
        <end position="610"/>
    </location>
</feature>
<evidence type="ECO:0000256" key="1">
    <source>
        <dbReference type="ARBA" id="ARBA00004123"/>
    </source>
</evidence>
<evidence type="ECO:0000313" key="8">
    <source>
        <dbReference type="EnsemblMetazoa" id="AALFPA23_011062.P15622"/>
    </source>
</evidence>
<dbReference type="Proteomes" id="UP000069940">
    <property type="component" value="Unassembled WGS sequence"/>
</dbReference>
<comment type="subcellular location">
    <subcellularLocation>
        <location evidence="1">Nucleus</location>
    </subcellularLocation>
</comment>
<evidence type="ECO:0008006" key="10">
    <source>
        <dbReference type="Google" id="ProtNLM"/>
    </source>
</evidence>
<feature type="compositionally biased region" description="Basic and acidic residues" evidence="7">
    <location>
        <begin position="517"/>
        <end position="530"/>
    </location>
</feature>
<dbReference type="PROSITE" id="PS50088">
    <property type="entry name" value="ANK_REPEAT"/>
    <property type="match status" value="3"/>
</dbReference>
<feature type="region of interest" description="Disordered" evidence="7">
    <location>
        <begin position="472"/>
        <end position="542"/>
    </location>
</feature>
<feature type="region of interest" description="Disordered" evidence="7">
    <location>
        <begin position="693"/>
        <end position="778"/>
    </location>
</feature>
<evidence type="ECO:0000256" key="7">
    <source>
        <dbReference type="SAM" id="MobiDB-lite"/>
    </source>
</evidence>
<feature type="repeat" description="ANK" evidence="5">
    <location>
        <begin position="545"/>
        <end position="577"/>
    </location>
</feature>
<evidence type="ECO:0000256" key="6">
    <source>
        <dbReference type="PROSITE-ProRule" id="PRU00339"/>
    </source>
</evidence>
<evidence type="ECO:0000313" key="9">
    <source>
        <dbReference type="Proteomes" id="UP000069940"/>
    </source>
</evidence>
<accession>A0ABM1YPT4</accession>
<keyword evidence="4" id="KW-0539">Nucleus</keyword>